<evidence type="ECO:0000313" key="2">
    <source>
        <dbReference type="Proteomes" id="UP000799118"/>
    </source>
</evidence>
<organism evidence="1 2">
    <name type="scientific">Gymnopus androsaceus JB14</name>
    <dbReference type="NCBI Taxonomy" id="1447944"/>
    <lineage>
        <taxon>Eukaryota</taxon>
        <taxon>Fungi</taxon>
        <taxon>Dikarya</taxon>
        <taxon>Basidiomycota</taxon>
        <taxon>Agaricomycotina</taxon>
        <taxon>Agaricomycetes</taxon>
        <taxon>Agaricomycetidae</taxon>
        <taxon>Agaricales</taxon>
        <taxon>Marasmiineae</taxon>
        <taxon>Omphalotaceae</taxon>
        <taxon>Gymnopus</taxon>
    </lineage>
</organism>
<dbReference type="Proteomes" id="UP000799118">
    <property type="component" value="Unassembled WGS sequence"/>
</dbReference>
<protein>
    <submittedName>
        <fullName evidence="1">Uncharacterized protein</fullName>
    </submittedName>
</protein>
<accession>A0A6A4I7I5</accession>
<dbReference type="AlphaFoldDB" id="A0A6A4I7I5"/>
<keyword evidence="2" id="KW-1185">Reference proteome</keyword>
<proteinExistence type="predicted"/>
<reference evidence="1" key="1">
    <citation type="journal article" date="2019" name="Environ. Microbiol.">
        <title>Fungal ecological strategies reflected in gene transcription - a case study of two litter decomposers.</title>
        <authorList>
            <person name="Barbi F."/>
            <person name="Kohler A."/>
            <person name="Barry K."/>
            <person name="Baskaran P."/>
            <person name="Daum C."/>
            <person name="Fauchery L."/>
            <person name="Ihrmark K."/>
            <person name="Kuo A."/>
            <person name="LaButti K."/>
            <person name="Lipzen A."/>
            <person name="Morin E."/>
            <person name="Grigoriev I.V."/>
            <person name="Henrissat B."/>
            <person name="Lindahl B."/>
            <person name="Martin F."/>
        </authorList>
    </citation>
    <scope>NUCLEOTIDE SEQUENCE</scope>
    <source>
        <strain evidence="1">JB14</strain>
    </source>
</reference>
<name>A0A6A4I7I5_9AGAR</name>
<dbReference type="EMBL" id="ML769412">
    <property type="protein sequence ID" value="KAE9405037.1"/>
    <property type="molecule type" value="Genomic_DNA"/>
</dbReference>
<gene>
    <name evidence="1" type="ORF">BT96DRAFT_916470</name>
</gene>
<sequence length="104" mass="11774">MFRLQENNRITPFLPLLTPHMLSIVVLYRETKPIVDREPLSLAVIRKNGLFGCAGEAEDSGKCDVVDERFDEFFVCFFLFGIACRIGVVTVPGDNDFRLDDVFG</sequence>
<evidence type="ECO:0000313" key="1">
    <source>
        <dbReference type="EMBL" id="KAE9405037.1"/>
    </source>
</evidence>